<dbReference type="Gene3D" id="3.30.710.10">
    <property type="entry name" value="Potassium Channel Kv1.1, Chain A"/>
    <property type="match status" value="1"/>
</dbReference>
<dbReference type="InterPro" id="IPR045005">
    <property type="entry name" value="BPM1-6"/>
</dbReference>
<dbReference type="Proteomes" id="UP000807115">
    <property type="component" value="Chromosome 1"/>
</dbReference>
<feature type="domain" description="MATH" evidence="4">
    <location>
        <begin position="24"/>
        <end position="163"/>
    </location>
</feature>
<comment type="similarity">
    <text evidence="2">Belongs to the Tdpoz family.</text>
</comment>
<dbReference type="SUPFAM" id="SSF49599">
    <property type="entry name" value="TRAF domain-like"/>
    <property type="match status" value="1"/>
</dbReference>
<name>A0A921S143_SORBI</name>
<organism evidence="5 6">
    <name type="scientific">Sorghum bicolor</name>
    <name type="common">Sorghum</name>
    <name type="synonym">Sorghum vulgare</name>
    <dbReference type="NCBI Taxonomy" id="4558"/>
    <lineage>
        <taxon>Eukaryota</taxon>
        <taxon>Viridiplantae</taxon>
        <taxon>Streptophyta</taxon>
        <taxon>Embryophyta</taxon>
        <taxon>Tracheophyta</taxon>
        <taxon>Spermatophyta</taxon>
        <taxon>Magnoliopsida</taxon>
        <taxon>Liliopsida</taxon>
        <taxon>Poales</taxon>
        <taxon>Poaceae</taxon>
        <taxon>PACMAD clade</taxon>
        <taxon>Panicoideae</taxon>
        <taxon>Andropogonodae</taxon>
        <taxon>Andropogoneae</taxon>
        <taxon>Sorghinae</taxon>
        <taxon>Sorghum</taxon>
    </lineage>
</organism>
<accession>A0A921S143</accession>
<dbReference type="PANTHER" id="PTHR26379">
    <property type="entry name" value="BTB/POZ AND MATH DOMAIN-CONTAINING PROTEIN 1"/>
    <property type="match status" value="1"/>
</dbReference>
<dbReference type="InterPro" id="IPR056423">
    <property type="entry name" value="BACK_BPM_SPOP"/>
</dbReference>
<dbReference type="SMART" id="SM00061">
    <property type="entry name" value="MATH"/>
    <property type="match status" value="1"/>
</dbReference>
<dbReference type="AlphaFoldDB" id="A0A921S143"/>
<evidence type="ECO:0000313" key="5">
    <source>
        <dbReference type="EMBL" id="KAG0549454.1"/>
    </source>
</evidence>
<protein>
    <recommendedName>
        <fullName evidence="7">BTB domain-containing protein</fullName>
    </recommendedName>
</protein>
<dbReference type="InterPro" id="IPR002083">
    <property type="entry name" value="MATH/TRAF_dom"/>
</dbReference>
<reference evidence="5" key="1">
    <citation type="journal article" date="2019" name="BMC Genomics">
        <title>A new reference genome for Sorghum bicolor reveals high levels of sequence similarity between sweet and grain genotypes: implications for the genetics of sugar metabolism.</title>
        <authorList>
            <person name="Cooper E.A."/>
            <person name="Brenton Z.W."/>
            <person name="Flinn B.S."/>
            <person name="Jenkins J."/>
            <person name="Shu S."/>
            <person name="Flowers D."/>
            <person name="Luo F."/>
            <person name="Wang Y."/>
            <person name="Xia P."/>
            <person name="Barry K."/>
            <person name="Daum C."/>
            <person name="Lipzen A."/>
            <person name="Yoshinaga Y."/>
            <person name="Schmutz J."/>
            <person name="Saski C."/>
            <person name="Vermerris W."/>
            <person name="Kresovich S."/>
        </authorList>
    </citation>
    <scope>NUCLEOTIDE SEQUENCE</scope>
</reference>
<dbReference type="SUPFAM" id="SSF54695">
    <property type="entry name" value="POZ domain"/>
    <property type="match status" value="1"/>
</dbReference>
<evidence type="ECO:0008006" key="7">
    <source>
        <dbReference type="Google" id="ProtNLM"/>
    </source>
</evidence>
<comment type="caution">
    <text evidence="5">The sequence shown here is derived from an EMBL/GenBank/DDBJ whole genome shotgun (WGS) entry which is preliminary data.</text>
</comment>
<dbReference type="PANTHER" id="PTHR26379:SF396">
    <property type="entry name" value="BTB_POZ DOMAIN CONTAINING PROTEIN"/>
    <property type="match status" value="1"/>
</dbReference>
<proteinExistence type="inferred from homology"/>
<dbReference type="Gene3D" id="1.25.40.420">
    <property type="match status" value="1"/>
</dbReference>
<comment type="pathway">
    <text evidence="1">Protein modification; protein ubiquitination.</text>
</comment>
<dbReference type="PROSITE" id="PS50097">
    <property type="entry name" value="BTB"/>
    <property type="match status" value="1"/>
</dbReference>
<dbReference type="SMART" id="SM00225">
    <property type="entry name" value="BTB"/>
    <property type="match status" value="1"/>
</dbReference>
<dbReference type="InterPro" id="IPR008974">
    <property type="entry name" value="TRAF-like"/>
</dbReference>
<dbReference type="CDD" id="cd00121">
    <property type="entry name" value="MATH"/>
    <property type="match status" value="1"/>
</dbReference>
<evidence type="ECO:0000313" key="6">
    <source>
        <dbReference type="Proteomes" id="UP000807115"/>
    </source>
</evidence>
<feature type="domain" description="BTB" evidence="3">
    <location>
        <begin position="204"/>
        <end position="273"/>
    </location>
</feature>
<dbReference type="Pfam" id="PF24570">
    <property type="entry name" value="BACK_BPM_SPOP"/>
    <property type="match status" value="1"/>
</dbReference>
<gene>
    <name evidence="5" type="ORF">BDA96_01G257200</name>
</gene>
<evidence type="ECO:0000256" key="2">
    <source>
        <dbReference type="ARBA" id="ARBA00010846"/>
    </source>
</evidence>
<dbReference type="Pfam" id="PF00651">
    <property type="entry name" value="BTB"/>
    <property type="match status" value="1"/>
</dbReference>
<evidence type="ECO:0000256" key="1">
    <source>
        <dbReference type="ARBA" id="ARBA00004906"/>
    </source>
</evidence>
<sequence length="383" mass="42380">MPTHLPPPCATSDARSAIIGGEVTGHHILDIEGYSHIKEQLRHGDSTTSLPFTVGGCSWYISYYPNGCRHSADGFIGIFLCLERSCGAAAAACVKARVKFSLLDRAGKPVPSHSHTTVLIFDDKIFVSADYPCCFGFAEFMRRADLEKSEHLKDDSFTIRCDITIANKLCKERRRAAYGLTLVKVPPSDLHHHLGELLASKQGADVTFRVAGETFRAHRYILASRSPVFQAELLGPMRESHAASSVVEVQDMEAQVFQALLEFVYTDALPQDMTREEEAVICQHLLVAADRYSMERLKLVCEDRLCRHIKVASVATTLALAEQHRCRGLKEACLQFLESPAVLNAVAADEGFDYLANTCPSVLKDLILKLTDCHLDLWGKQVS</sequence>
<dbReference type="Gene3D" id="2.60.210.10">
    <property type="entry name" value="Apoptosis, Tumor Necrosis Factor Receptor Associated Protein 2, Chain A"/>
    <property type="match status" value="1"/>
</dbReference>
<dbReference type="CDD" id="cd18280">
    <property type="entry name" value="BTB_POZ_BPM_plant"/>
    <property type="match status" value="1"/>
</dbReference>
<evidence type="ECO:0000259" key="4">
    <source>
        <dbReference type="PROSITE" id="PS50144"/>
    </source>
</evidence>
<dbReference type="InterPro" id="IPR000210">
    <property type="entry name" value="BTB/POZ_dom"/>
</dbReference>
<dbReference type="GO" id="GO:0016567">
    <property type="term" value="P:protein ubiquitination"/>
    <property type="evidence" value="ECO:0007669"/>
    <property type="project" value="InterPro"/>
</dbReference>
<dbReference type="EMBL" id="CM027680">
    <property type="protein sequence ID" value="KAG0549454.1"/>
    <property type="molecule type" value="Genomic_DNA"/>
</dbReference>
<dbReference type="PROSITE" id="PS50144">
    <property type="entry name" value="MATH"/>
    <property type="match status" value="1"/>
</dbReference>
<dbReference type="InterPro" id="IPR011333">
    <property type="entry name" value="SKP1/BTB/POZ_sf"/>
</dbReference>
<reference evidence="5" key="2">
    <citation type="submission" date="2020-10" db="EMBL/GenBank/DDBJ databases">
        <authorList>
            <person name="Cooper E.A."/>
            <person name="Brenton Z.W."/>
            <person name="Flinn B.S."/>
            <person name="Jenkins J."/>
            <person name="Shu S."/>
            <person name="Flowers D."/>
            <person name="Luo F."/>
            <person name="Wang Y."/>
            <person name="Xia P."/>
            <person name="Barry K."/>
            <person name="Daum C."/>
            <person name="Lipzen A."/>
            <person name="Yoshinaga Y."/>
            <person name="Schmutz J."/>
            <person name="Saski C."/>
            <person name="Vermerris W."/>
            <person name="Kresovich S."/>
        </authorList>
    </citation>
    <scope>NUCLEOTIDE SEQUENCE</scope>
</reference>
<evidence type="ECO:0000259" key="3">
    <source>
        <dbReference type="PROSITE" id="PS50097"/>
    </source>
</evidence>
<dbReference type="Pfam" id="PF22486">
    <property type="entry name" value="MATH_2"/>
    <property type="match status" value="1"/>
</dbReference>